<sequence length="111" mass="11759">MRATHNNNLSLNPVGKARTLQEEEEGEASKGGQAEAPYLVGAALQVALSLSAGVREGGIGRIDRVGPETDKQLVHKSEETALETLGGHAVYGDEWSTFPECSSFTLGRPLP</sequence>
<evidence type="ECO:0000313" key="3">
    <source>
        <dbReference type="Proteomes" id="UP001346149"/>
    </source>
</evidence>
<evidence type="ECO:0000256" key="1">
    <source>
        <dbReference type="SAM" id="MobiDB-lite"/>
    </source>
</evidence>
<proteinExistence type="predicted"/>
<evidence type="ECO:0000313" key="2">
    <source>
        <dbReference type="EMBL" id="KAK4803591.1"/>
    </source>
</evidence>
<feature type="region of interest" description="Disordered" evidence="1">
    <location>
        <begin position="1"/>
        <end position="34"/>
    </location>
</feature>
<dbReference type="Proteomes" id="UP001346149">
    <property type="component" value="Unassembled WGS sequence"/>
</dbReference>
<dbReference type="AlphaFoldDB" id="A0AAN7MH31"/>
<name>A0AAN7MH31_TRANT</name>
<organism evidence="2 3">
    <name type="scientific">Trapa natans</name>
    <name type="common">Water chestnut</name>
    <dbReference type="NCBI Taxonomy" id="22666"/>
    <lineage>
        <taxon>Eukaryota</taxon>
        <taxon>Viridiplantae</taxon>
        <taxon>Streptophyta</taxon>
        <taxon>Embryophyta</taxon>
        <taxon>Tracheophyta</taxon>
        <taxon>Spermatophyta</taxon>
        <taxon>Magnoliopsida</taxon>
        <taxon>eudicotyledons</taxon>
        <taxon>Gunneridae</taxon>
        <taxon>Pentapetalae</taxon>
        <taxon>rosids</taxon>
        <taxon>malvids</taxon>
        <taxon>Myrtales</taxon>
        <taxon>Lythraceae</taxon>
        <taxon>Trapa</taxon>
    </lineage>
</organism>
<keyword evidence="3" id="KW-1185">Reference proteome</keyword>
<feature type="compositionally biased region" description="Polar residues" evidence="1">
    <location>
        <begin position="1"/>
        <end position="11"/>
    </location>
</feature>
<dbReference type="EMBL" id="JAXQNO010000001">
    <property type="protein sequence ID" value="KAK4803591.1"/>
    <property type="molecule type" value="Genomic_DNA"/>
</dbReference>
<reference evidence="2 3" key="1">
    <citation type="journal article" date="2023" name="Hortic Res">
        <title>Pangenome of water caltrop reveals structural variations and asymmetric subgenome divergence after allopolyploidization.</title>
        <authorList>
            <person name="Zhang X."/>
            <person name="Chen Y."/>
            <person name="Wang L."/>
            <person name="Yuan Y."/>
            <person name="Fang M."/>
            <person name="Shi L."/>
            <person name="Lu R."/>
            <person name="Comes H.P."/>
            <person name="Ma Y."/>
            <person name="Chen Y."/>
            <person name="Huang G."/>
            <person name="Zhou Y."/>
            <person name="Zheng Z."/>
            <person name="Qiu Y."/>
        </authorList>
    </citation>
    <scope>NUCLEOTIDE SEQUENCE [LARGE SCALE GENOMIC DNA]</scope>
    <source>
        <strain evidence="2">F231</strain>
    </source>
</reference>
<protein>
    <submittedName>
        <fullName evidence="2">Uncharacterized protein</fullName>
    </submittedName>
</protein>
<accession>A0AAN7MH31</accession>
<comment type="caution">
    <text evidence="2">The sequence shown here is derived from an EMBL/GenBank/DDBJ whole genome shotgun (WGS) entry which is preliminary data.</text>
</comment>
<gene>
    <name evidence="2" type="ORF">SAY86_003408</name>
</gene>